<dbReference type="InterPro" id="IPR028846">
    <property type="entry name" value="Recoverin"/>
</dbReference>
<evidence type="ECO:0000256" key="2">
    <source>
        <dbReference type="ARBA" id="ARBA00022737"/>
    </source>
</evidence>
<dbReference type="PANTHER" id="PTHR23055:SF111">
    <property type="entry name" value="EF-HAND DOMAIN-CONTAINING PROTEIN"/>
    <property type="match status" value="1"/>
</dbReference>
<proteinExistence type="predicted"/>
<dbReference type="Proteomes" id="UP000887540">
    <property type="component" value="Unplaced"/>
</dbReference>
<dbReference type="GO" id="GO:0005509">
    <property type="term" value="F:calcium ion binding"/>
    <property type="evidence" value="ECO:0007669"/>
    <property type="project" value="InterPro"/>
</dbReference>
<keyword evidence="1" id="KW-0479">Metal-binding</keyword>
<dbReference type="InterPro" id="IPR018247">
    <property type="entry name" value="EF_Hand_1_Ca_BS"/>
</dbReference>
<evidence type="ECO:0000256" key="1">
    <source>
        <dbReference type="ARBA" id="ARBA00022723"/>
    </source>
</evidence>
<dbReference type="PROSITE" id="PS00018">
    <property type="entry name" value="EF_HAND_1"/>
    <property type="match status" value="1"/>
</dbReference>
<dbReference type="PANTHER" id="PTHR23055">
    <property type="entry name" value="CALCIUM BINDING PROTEINS"/>
    <property type="match status" value="1"/>
</dbReference>
<keyword evidence="2" id="KW-0677">Repeat</keyword>
<dbReference type="InterPro" id="IPR011992">
    <property type="entry name" value="EF-hand-dom_pair"/>
</dbReference>
<name>A0A914CP25_9BILA</name>
<dbReference type="WBParaSite" id="ACRNAN_scaffold1290.g28948.t1">
    <property type="protein sequence ID" value="ACRNAN_scaffold1290.g28948.t1"/>
    <property type="gene ID" value="ACRNAN_scaffold1290.g28948"/>
</dbReference>
<dbReference type="Gene3D" id="1.10.238.10">
    <property type="entry name" value="EF-hand"/>
    <property type="match status" value="1"/>
</dbReference>
<dbReference type="PROSITE" id="PS50222">
    <property type="entry name" value="EF_HAND_2"/>
    <property type="match status" value="1"/>
</dbReference>
<organism evidence="5 6">
    <name type="scientific">Acrobeloides nanus</name>
    <dbReference type="NCBI Taxonomy" id="290746"/>
    <lineage>
        <taxon>Eukaryota</taxon>
        <taxon>Metazoa</taxon>
        <taxon>Ecdysozoa</taxon>
        <taxon>Nematoda</taxon>
        <taxon>Chromadorea</taxon>
        <taxon>Rhabditida</taxon>
        <taxon>Tylenchina</taxon>
        <taxon>Cephalobomorpha</taxon>
        <taxon>Cephaloboidea</taxon>
        <taxon>Cephalobidae</taxon>
        <taxon>Acrobeloides</taxon>
    </lineage>
</organism>
<evidence type="ECO:0000313" key="5">
    <source>
        <dbReference type="Proteomes" id="UP000887540"/>
    </source>
</evidence>
<dbReference type="AlphaFoldDB" id="A0A914CP25"/>
<dbReference type="SUPFAM" id="SSF47473">
    <property type="entry name" value="EF-hand"/>
    <property type="match status" value="1"/>
</dbReference>
<accession>A0A914CP25</accession>
<protein>
    <submittedName>
        <fullName evidence="6">EF-hand domain-containing protein</fullName>
    </submittedName>
</protein>
<feature type="domain" description="EF-hand" evidence="4">
    <location>
        <begin position="248"/>
        <end position="283"/>
    </location>
</feature>
<evidence type="ECO:0000259" key="4">
    <source>
        <dbReference type="PROSITE" id="PS50222"/>
    </source>
</evidence>
<keyword evidence="5" id="KW-1185">Reference proteome</keyword>
<evidence type="ECO:0000256" key="3">
    <source>
        <dbReference type="ARBA" id="ARBA00022837"/>
    </source>
</evidence>
<evidence type="ECO:0000313" key="6">
    <source>
        <dbReference type="WBParaSite" id="ACRNAN_scaffold1290.g28948.t1"/>
    </source>
</evidence>
<sequence length="298" mass="34490">MKIPRRTASERQRTLERQFGKEEFHFKYGNDIFQRIYWGLRRFQYWLCFYDTDVEIDIEDLLTNPFNTQPPSLDELHRLTGFKRDWIMFLYRNFKQVCSNGRMTPAQWRQIFRLIFKGANDYEFADRIFLAIAGDRTLKLITFEDLILCLHALIESFRETEPVDNAHSSIPTTTSAQFAFNLMMPNREGYVDEVAFISYAKSVFDLNASLCTNSGSGDAAAFGICQQTSGSQQGDKNGTKPVVQSFPWLENLAKAQFKALDSDNDGCITLADIQRLLEEKNSYEPLVLHLEAEYIQES</sequence>
<keyword evidence="3" id="KW-0106">Calcium</keyword>
<dbReference type="InterPro" id="IPR002048">
    <property type="entry name" value="EF_hand_dom"/>
</dbReference>
<reference evidence="6" key="1">
    <citation type="submission" date="2022-11" db="UniProtKB">
        <authorList>
            <consortium name="WormBaseParasite"/>
        </authorList>
    </citation>
    <scope>IDENTIFICATION</scope>
</reference>